<dbReference type="NCBIfam" id="TIGR00021">
    <property type="entry name" value="rpiA"/>
    <property type="match status" value="1"/>
</dbReference>
<protein>
    <recommendedName>
        <fullName evidence="3">Ribose-5-phosphate isomerase A</fullName>
        <ecNumber evidence="3">5.3.1.6</ecNumber>
    </recommendedName>
    <alternativeName>
        <fullName evidence="3">Phosphoriboisomerase A</fullName>
        <shortName evidence="3">PRI</shortName>
    </alternativeName>
</protein>
<dbReference type="CDD" id="cd01398">
    <property type="entry name" value="RPI_A"/>
    <property type="match status" value="1"/>
</dbReference>
<comment type="pathway">
    <text evidence="3">Carbohydrate degradation; pentose phosphate pathway; D-ribose 5-phosphate from D-ribulose 5-phosphate (non-oxidative stage): step 1/1.</text>
</comment>
<dbReference type="HAMAP" id="MF_00170">
    <property type="entry name" value="Rib_5P_isom_A"/>
    <property type="match status" value="1"/>
</dbReference>
<dbReference type="AlphaFoldDB" id="A0A1G6JDD3"/>
<dbReference type="GO" id="GO:0005829">
    <property type="term" value="C:cytosol"/>
    <property type="evidence" value="ECO:0007669"/>
    <property type="project" value="TreeGrafter"/>
</dbReference>
<dbReference type="Gene3D" id="3.40.50.1360">
    <property type="match status" value="1"/>
</dbReference>
<comment type="similarity">
    <text evidence="3">Belongs to the ribose 5-phosphate isomerase family.</text>
</comment>
<proteinExistence type="inferred from homology"/>
<evidence type="ECO:0000256" key="1">
    <source>
        <dbReference type="ARBA" id="ARBA00001713"/>
    </source>
</evidence>
<evidence type="ECO:0000313" key="4">
    <source>
        <dbReference type="EMBL" id="SDC16679.1"/>
    </source>
</evidence>
<dbReference type="Gene3D" id="3.30.70.260">
    <property type="match status" value="1"/>
</dbReference>
<sequence length="231" mass="25365">MQAHVQQNDMLNFKQLAGEYAANLVKDGMKVGLGTGSTVYWTIQKLGERVKEGLSFQAVPTSKETEVLAKQLNISLISLNDDVQSLDLTIDGADEIDANLQLIKGGGGALLREKIVATSSKELIIIADESKLVTHLGTFPLPVEIIPFSWKQTERKIQSLGCQTTLRLKNNETFITDNNNMIIDCIFSYNITNPTNLHTQLKMITGVVETGLFVNMTSKAIIGTKNGIKEL</sequence>
<dbReference type="Proteomes" id="UP000183507">
    <property type="component" value="Unassembled WGS sequence"/>
</dbReference>
<comment type="function">
    <text evidence="3">Catalyzes the reversible conversion of ribose-5-phosphate to ribulose 5-phosphate.</text>
</comment>
<organism evidence="4 5">
    <name type="scientific">Bacillus wiedmannii</name>
    <dbReference type="NCBI Taxonomy" id="1890302"/>
    <lineage>
        <taxon>Bacteria</taxon>
        <taxon>Bacillati</taxon>
        <taxon>Bacillota</taxon>
        <taxon>Bacilli</taxon>
        <taxon>Bacillales</taxon>
        <taxon>Bacillaceae</taxon>
        <taxon>Bacillus</taxon>
        <taxon>Bacillus cereus group</taxon>
    </lineage>
</organism>
<dbReference type="SUPFAM" id="SSF100950">
    <property type="entry name" value="NagB/RpiA/CoA transferase-like"/>
    <property type="match status" value="1"/>
</dbReference>
<dbReference type="SUPFAM" id="SSF75445">
    <property type="entry name" value="D-ribose-5-phosphate isomerase (RpiA), lid domain"/>
    <property type="match status" value="1"/>
</dbReference>
<dbReference type="FunFam" id="3.40.50.1360:FF:000001">
    <property type="entry name" value="Ribose-5-phosphate isomerase A"/>
    <property type="match status" value="1"/>
</dbReference>
<comment type="catalytic activity">
    <reaction evidence="1 3">
        <text>aldehydo-D-ribose 5-phosphate = D-ribulose 5-phosphate</text>
        <dbReference type="Rhea" id="RHEA:14657"/>
        <dbReference type="ChEBI" id="CHEBI:58121"/>
        <dbReference type="ChEBI" id="CHEBI:58273"/>
        <dbReference type="EC" id="5.3.1.6"/>
    </reaction>
</comment>
<dbReference type="GO" id="GO:0006014">
    <property type="term" value="P:D-ribose metabolic process"/>
    <property type="evidence" value="ECO:0007669"/>
    <property type="project" value="TreeGrafter"/>
</dbReference>
<feature type="binding site" evidence="3">
    <location>
        <position position="131"/>
    </location>
    <ligand>
        <name>substrate</name>
    </ligand>
</feature>
<dbReference type="Pfam" id="PF06026">
    <property type="entry name" value="Rib_5-P_isom_A"/>
    <property type="match status" value="1"/>
</dbReference>
<reference evidence="5" key="1">
    <citation type="submission" date="2016-10" db="EMBL/GenBank/DDBJ databases">
        <authorList>
            <person name="Varghese N."/>
        </authorList>
    </citation>
    <scope>NUCLEOTIDE SEQUENCE [LARGE SCALE GENOMIC DNA]</scope>
    <source>
        <strain evidence="5">KPR-7A</strain>
    </source>
</reference>
<feature type="binding site" evidence="3">
    <location>
        <begin position="91"/>
        <end position="94"/>
    </location>
    <ligand>
        <name>substrate</name>
    </ligand>
</feature>
<dbReference type="GO" id="GO:0004751">
    <property type="term" value="F:ribose-5-phosphate isomerase activity"/>
    <property type="evidence" value="ECO:0007669"/>
    <property type="project" value="UniProtKB-UniRule"/>
</dbReference>
<feature type="binding site" evidence="3">
    <location>
        <begin position="35"/>
        <end position="38"/>
    </location>
    <ligand>
        <name>substrate</name>
    </ligand>
</feature>
<dbReference type="InterPro" id="IPR020672">
    <property type="entry name" value="Ribose5P_isomerase_typA_subgr"/>
</dbReference>
<dbReference type="PANTHER" id="PTHR11934">
    <property type="entry name" value="RIBOSE-5-PHOSPHATE ISOMERASE"/>
    <property type="match status" value="1"/>
</dbReference>
<dbReference type="EC" id="5.3.1.6" evidence="3"/>
<dbReference type="InterPro" id="IPR037171">
    <property type="entry name" value="NagB/RpiA_transferase-like"/>
</dbReference>
<feature type="binding site" evidence="3">
    <location>
        <begin position="104"/>
        <end position="107"/>
    </location>
    <ligand>
        <name>substrate</name>
    </ligand>
</feature>
<accession>A0A1G6JDD3</accession>
<dbReference type="PANTHER" id="PTHR11934:SF0">
    <property type="entry name" value="RIBOSE-5-PHOSPHATE ISOMERASE"/>
    <property type="match status" value="1"/>
</dbReference>
<dbReference type="EMBL" id="FMZR01000001">
    <property type="protein sequence ID" value="SDC16679.1"/>
    <property type="molecule type" value="Genomic_DNA"/>
</dbReference>
<dbReference type="UniPathway" id="UPA00115">
    <property type="reaction ID" value="UER00412"/>
</dbReference>
<dbReference type="NCBIfam" id="NF001924">
    <property type="entry name" value="PRK00702.1"/>
    <property type="match status" value="1"/>
</dbReference>
<gene>
    <name evidence="3" type="primary">rpiA</name>
    <name evidence="4" type="ORF">SAMN04487767_101379</name>
</gene>
<dbReference type="GO" id="GO:0009052">
    <property type="term" value="P:pentose-phosphate shunt, non-oxidative branch"/>
    <property type="evidence" value="ECO:0007669"/>
    <property type="project" value="UniProtKB-UniRule"/>
</dbReference>
<comment type="subunit">
    <text evidence="3">Homodimer.</text>
</comment>
<keyword evidence="2 3" id="KW-0413">Isomerase</keyword>
<evidence type="ECO:0000256" key="2">
    <source>
        <dbReference type="ARBA" id="ARBA00023235"/>
    </source>
</evidence>
<feature type="active site" description="Proton acceptor" evidence="3">
    <location>
        <position position="113"/>
    </location>
</feature>
<evidence type="ECO:0000256" key="3">
    <source>
        <dbReference type="HAMAP-Rule" id="MF_00170"/>
    </source>
</evidence>
<evidence type="ECO:0000313" key="5">
    <source>
        <dbReference type="Proteomes" id="UP000183507"/>
    </source>
</evidence>
<name>A0A1G6JDD3_9BACI</name>
<dbReference type="InterPro" id="IPR004788">
    <property type="entry name" value="Ribose5P_isomerase_type_A"/>
</dbReference>